<dbReference type="Proteomes" id="UP000762676">
    <property type="component" value="Unassembled WGS sequence"/>
</dbReference>
<dbReference type="EMBL" id="BMAT01004145">
    <property type="protein sequence ID" value="GFR68972.1"/>
    <property type="molecule type" value="Genomic_DNA"/>
</dbReference>
<organism evidence="4 5">
    <name type="scientific">Elysia marginata</name>
    <dbReference type="NCBI Taxonomy" id="1093978"/>
    <lineage>
        <taxon>Eukaryota</taxon>
        <taxon>Metazoa</taxon>
        <taxon>Spiralia</taxon>
        <taxon>Lophotrochozoa</taxon>
        <taxon>Mollusca</taxon>
        <taxon>Gastropoda</taxon>
        <taxon>Heterobranchia</taxon>
        <taxon>Euthyneura</taxon>
        <taxon>Panpulmonata</taxon>
        <taxon>Sacoglossa</taxon>
        <taxon>Placobranchoidea</taxon>
        <taxon>Plakobranchidae</taxon>
        <taxon>Elysia</taxon>
    </lineage>
</organism>
<gene>
    <name evidence="4" type="ORF">ElyMa_002036200</name>
</gene>
<sequence length="406" mass="46232">MSKSNLQLTLWLVFAVFLHTSFGTSEIHTLYMNSYKMCGDKANYDVTKDVVYRVKADVSPETATNVFKSCEMTFNAEETQGRLCLVQDYPRMKFAAKNAKLVAADGLDINHNQIFSIGYAGHWDFTEKCTKSRYITLYMSNSNQDMPVDITDITLNLRVMNIGSGSRRIDMAYDSCEKTFDLYHSEINVYNRQSPEDVKGREAIGLKRRCQVTVKRLSASDRNICIVYIPQGKPDCSSGWTFYVLKERNSFAEDNILYKIDCKNDLNALQTHAWCAPNTTNQVTLLHRRTTKELVWSNNTKLEQPETYRILVSDFPGGNVRELLRKTEAQLAAQSGSDSAGFSMWWVLLAVGVGLLVIIAGFAYFSRRRRCGRGGRKKRSRDSEATDRESSIANRDGEEEEEEDEE</sequence>
<feature type="chain" id="PRO_5043966101" evidence="3">
    <location>
        <begin position="24"/>
        <end position="406"/>
    </location>
</feature>
<name>A0AAV4F6X9_9GAST</name>
<dbReference type="AlphaFoldDB" id="A0AAV4F6X9"/>
<keyword evidence="2" id="KW-1133">Transmembrane helix</keyword>
<feature type="transmembrane region" description="Helical" evidence="2">
    <location>
        <begin position="344"/>
        <end position="366"/>
    </location>
</feature>
<evidence type="ECO:0000256" key="2">
    <source>
        <dbReference type="SAM" id="Phobius"/>
    </source>
</evidence>
<proteinExistence type="predicted"/>
<evidence type="ECO:0000313" key="4">
    <source>
        <dbReference type="EMBL" id="GFR68972.1"/>
    </source>
</evidence>
<accession>A0AAV4F6X9</accession>
<feature type="compositionally biased region" description="Basic and acidic residues" evidence="1">
    <location>
        <begin position="381"/>
        <end position="390"/>
    </location>
</feature>
<reference evidence="4 5" key="1">
    <citation type="journal article" date="2021" name="Elife">
        <title>Chloroplast acquisition without the gene transfer in kleptoplastic sea slugs, Plakobranchus ocellatus.</title>
        <authorList>
            <person name="Maeda T."/>
            <person name="Takahashi S."/>
            <person name="Yoshida T."/>
            <person name="Shimamura S."/>
            <person name="Takaki Y."/>
            <person name="Nagai Y."/>
            <person name="Toyoda A."/>
            <person name="Suzuki Y."/>
            <person name="Arimoto A."/>
            <person name="Ishii H."/>
            <person name="Satoh N."/>
            <person name="Nishiyama T."/>
            <person name="Hasebe M."/>
            <person name="Maruyama T."/>
            <person name="Minagawa J."/>
            <person name="Obokata J."/>
            <person name="Shigenobu S."/>
        </authorList>
    </citation>
    <scope>NUCLEOTIDE SEQUENCE [LARGE SCALE GENOMIC DNA]</scope>
</reference>
<keyword evidence="5" id="KW-1185">Reference proteome</keyword>
<feature type="region of interest" description="Disordered" evidence="1">
    <location>
        <begin position="372"/>
        <end position="406"/>
    </location>
</feature>
<keyword evidence="2" id="KW-0812">Transmembrane</keyword>
<evidence type="ECO:0000313" key="5">
    <source>
        <dbReference type="Proteomes" id="UP000762676"/>
    </source>
</evidence>
<comment type="caution">
    <text evidence="4">The sequence shown here is derived from an EMBL/GenBank/DDBJ whole genome shotgun (WGS) entry which is preliminary data.</text>
</comment>
<feature type="compositionally biased region" description="Acidic residues" evidence="1">
    <location>
        <begin position="397"/>
        <end position="406"/>
    </location>
</feature>
<evidence type="ECO:0000256" key="3">
    <source>
        <dbReference type="SAM" id="SignalP"/>
    </source>
</evidence>
<keyword evidence="3" id="KW-0732">Signal</keyword>
<feature type="signal peptide" evidence="3">
    <location>
        <begin position="1"/>
        <end position="23"/>
    </location>
</feature>
<protein>
    <submittedName>
        <fullName evidence="4">Uncharacterized protein</fullName>
    </submittedName>
</protein>
<keyword evidence="2" id="KW-0472">Membrane</keyword>
<evidence type="ECO:0000256" key="1">
    <source>
        <dbReference type="SAM" id="MobiDB-lite"/>
    </source>
</evidence>